<dbReference type="RefSeq" id="WP_132974856.1">
    <property type="nucleotide sequence ID" value="NZ_SMAO01000001.1"/>
</dbReference>
<dbReference type="Proteomes" id="UP000295717">
    <property type="component" value="Unassembled WGS sequence"/>
</dbReference>
<dbReference type="Pfam" id="PF01590">
    <property type="entry name" value="GAF"/>
    <property type="match status" value="1"/>
</dbReference>
<dbReference type="InterPro" id="IPR029016">
    <property type="entry name" value="GAF-like_dom_sf"/>
</dbReference>
<protein>
    <submittedName>
        <fullName evidence="7">GAF modulated Fis family sigma54 specific transcriptional regulator</fullName>
    </submittedName>
</protein>
<dbReference type="AlphaFoldDB" id="A0A4R3N9T0"/>
<dbReference type="Pfam" id="PF02954">
    <property type="entry name" value="HTH_8"/>
    <property type="match status" value="1"/>
</dbReference>
<accession>A0A4R3N9T0</accession>
<dbReference type="CDD" id="cd00009">
    <property type="entry name" value="AAA"/>
    <property type="match status" value="1"/>
</dbReference>
<dbReference type="InterPro" id="IPR003018">
    <property type="entry name" value="GAF"/>
</dbReference>
<dbReference type="InterPro" id="IPR009057">
    <property type="entry name" value="Homeodomain-like_sf"/>
</dbReference>
<dbReference type="PROSITE" id="PS00675">
    <property type="entry name" value="SIGMA54_INTERACT_1"/>
    <property type="match status" value="1"/>
</dbReference>
<keyword evidence="1" id="KW-0547">Nucleotide-binding</keyword>
<keyword evidence="2" id="KW-0067">ATP-binding</keyword>
<evidence type="ECO:0000256" key="3">
    <source>
        <dbReference type="ARBA" id="ARBA00023015"/>
    </source>
</evidence>
<name>A0A4R3N9T0_9GAMM</name>
<keyword evidence="4" id="KW-0238">DNA-binding</keyword>
<dbReference type="PANTHER" id="PTHR32071">
    <property type="entry name" value="TRANSCRIPTIONAL REGULATORY PROTEIN"/>
    <property type="match status" value="1"/>
</dbReference>
<gene>
    <name evidence="7" type="ORF">EDC35_10161</name>
</gene>
<dbReference type="EMBL" id="SMAO01000001">
    <property type="protein sequence ID" value="TCT23749.1"/>
    <property type="molecule type" value="Genomic_DNA"/>
</dbReference>
<dbReference type="SMART" id="SM00382">
    <property type="entry name" value="AAA"/>
    <property type="match status" value="1"/>
</dbReference>
<reference evidence="7 8" key="1">
    <citation type="submission" date="2019-03" db="EMBL/GenBank/DDBJ databases">
        <title>Genomic Encyclopedia of Type Strains, Phase IV (KMG-IV): sequencing the most valuable type-strain genomes for metagenomic binning, comparative biology and taxonomic classification.</title>
        <authorList>
            <person name="Goeker M."/>
        </authorList>
    </citation>
    <scope>NUCLEOTIDE SEQUENCE [LARGE SCALE GENOMIC DNA]</scope>
    <source>
        <strain evidence="7 8">DSM 13587</strain>
    </source>
</reference>
<sequence length="664" mass="72988">MIDQTISHDPHALRLFEARRKFFDQGYGDEGDERDHPDCKLPHAVLRSWQRCLESGLDYRADGRGDPEGRSELAAARERSERLLRNASGVIEHVFDQIRASGSMVILADDHGMILHSLGDPEFFTRAQRVALQPGSLWSESMRGTNAIGTTLMEAGPVEVIGAEHFLDRNSILTCSAAPVFDPEGKLLGVFDISADYRNNQRHTLGLARLAAQLIEKHLFEVEFSTDILVAFHLRPEGVGGLQEGVLAVSAEGRILGANLAARALFAESNGLVGLDFNALFKPSFGHFVDRGSRPPFLQTIETRHGERLYARLRSAPSLRSNPPARGTSSAAADRMAFCDARHEQRVTLKCLATGDPSLQTALDRASRIMGKDIPLLIQGESGVGKELFARAFHYSGPRQDGPFVALNCAAIPENLIESELFGYVGGAFTGARREGSIGKIQQAHGGTLFLDEIGDMPLNMQARLLRVLQERCVTPVGAQRQVPVDISLVCATHRVLRDAMRAGSFREDLYYRINGLTVTLPALRERSDIRSIVHKLIAAEASDGVQVTISEPVMDFFERYPWPGNVRQLQNVIRLAVALLDEGETEIQSCHLPEDLFSADQMGETKSGQEPAFLVEASGRSLDEIKCEAIAMVMNEFGGNVSAAARRLGISRNTLYRKIGRMN</sequence>
<keyword evidence="3" id="KW-0805">Transcription regulation</keyword>
<organism evidence="7 8">
    <name type="scientific">Thiobaca trueperi</name>
    <dbReference type="NCBI Taxonomy" id="127458"/>
    <lineage>
        <taxon>Bacteria</taxon>
        <taxon>Pseudomonadati</taxon>
        <taxon>Pseudomonadota</taxon>
        <taxon>Gammaproteobacteria</taxon>
        <taxon>Chromatiales</taxon>
        <taxon>Chromatiaceae</taxon>
        <taxon>Thiobaca</taxon>
    </lineage>
</organism>
<dbReference type="GO" id="GO:0005524">
    <property type="term" value="F:ATP binding"/>
    <property type="evidence" value="ECO:0007669"/>
    <property type="project" value="UniProtKB-KW"/>
</dbReference>
<proteinExistence type="predicted"/>
<evidence type="ECO:0000313" key="8">
    <source>
        <dbReference type="Proteomes" id="UP000295717"/>
    </source>
</evidence>
<dbReference type="PRINTS" id="PR01590">
    <property type="entry name" value="HTHFIS"/>
</dbReference>
<dbReference type="PROSITE" id="PS00688">
    <property type="entry name" value="SIGMA54_INTERACT_3"/>
    <property type="match status" value="1"/>
</dbReference>
<dbReference type="Gene3D" id="1.10.8.60">
    <property type="match status" value="1"/>
</dbReference>
<dbReference type="GO" id="GO:0006355">
    <property type="term" value="P:regulation of DNA-templated transcription"/>
    <property type="evidence" value="ECO:0007669"/>
    <property type="project" value="InterPro"/>
</dbReference>
<dbReference type="Pfam" id="PF25601">
    <property type="entry name" value="AAA_lid_14"/>
    <property type="match status" value="1"/>
</dbReference>
<dbReference type="InterPro" id="IPR002197">
    <property type="entry name" value="HTH_Fis"/>
</dbReference>
<dbReference type="FunFam" id="3.40.50.300:FF:000006">
    <property type="entry name" value="DNA-binding transcriptional regulator NtrC"/>
    <property type="match status" value="1"/>
</dbReference>
<dbReference type="InterPro" id="IPR003593">
    <property type="entry name" value="AAA+_ATPase"/>
</dbReference>
<dbReference type="Gene3D" id="3.30.450.40">
    <property type="match status" value="1"/>
</dbReference>
<dbReference type="InterPro" id="IPR025944">
    <property type="entry name" value="Sigma_54_int_dom_CS"/>
</dbReference>
<dbReference type="PANTHER" id="PTHR32071:SF77">
    <property type="entry name" value="TRANSCRIPTIONAL REGULATORY PROTEIN"/>
    <property type="match status" value="1"/>
</dbReference>
<dbReference type="InterPro" id="IPR025662">
    <property type="entry name" value="Sigma_54_int_dom_ATP-bd_1"/>
</dbReference>
<dbReference type="InterPro" id="IPR027417">
    <property type="entry name" value="P-loop_NTPase"/>
</dbReference>
<evidence type="ECO:0000259" key="6">
    <source>
        <dbReference type="PROSITE" id="PS50045"/>
    </source>
</evidence>
<dbReference type="InterPro" id="IPR025943">
    <property type="entry name" value="Sigma_54_int_dom_ATP-bd_2"/>
</dbReference>
<keyword evidence="8" id="KW-1185">Reference proteome</keyword>
<evidence type="ECO:0000256" key="2">
    <source>
        <dbReference type="ARBA" id="ARBA00022840"/>
    </source>
</evidence>
<keyword evidence="5" id="KW-0804">Transcription</keyword>
<dbReference type="InterPro" id="IPR002078">
    <property type="entry name" value="Sigma_54_int"/>
</dbReference>
<dbReference type="OrthoDB" id="9804019at2"/>
<dbReference type="Gene3D" id="3.40.50.300">
    <property type="entry name" value="P-loop containing nucleotide triphosphate hydrolases"/>
    <property type="match status" value="1"/>
</dbReference>
<comment type="caution">
    <text evidence="7">The sequence shown here is derived from an EMBL/GenBank/DDBJ whole genome shotgun (WGS) entry which is preliminary data.</text>
</comment>
<dbReference type="InterPro" id="IPR058031">
    <property type="entry name" value="AAA_lid_NorR"/>
</dbReference>
<evidence type="ECO:0000256" key="4">
    <source>
        <dbReference type="ARBA" id="ARBA00023125"/>
    </source>
</evidence>
<dbReference type="Pfam" id="PF00158">
    <property type="entry name" value="Sigma54_activat"/>
    <property type="match status" value="1"/>
</dbReference>
<dbReference type="SUPFAM" id="SSF52540">
    <property type="entry name" value="P-loop containing nucleoside triphosphate hydrolases"/>
    <property type="match status" value="1"/>
</dbReference>
<evidence type="ECO:0000256" key="1">
    <source>
        <dbReference type="ARBA" id="ARBA00022741"/>
    </source>
</evidence>
<dbReference type="GO" id="GO:0043565">
    <property type="term" value="F:sequence-specific DNA binding"/>
    <property type="evidence" value="ECO:0007669"/>
    <property type="project" value="InterPro"/>
</dbReference>
<dbReference type="SUPFAM" id="SSF46689">
    <property type="entry name" value="Homeodomain-like"/>
    <property type="match status" value="1"/>
</dbReference>
<evidence type="ECO:0000256" key="5">
    <source>
        <dbReference type="ARBA" id="ARBA00023163"/>
    </source>
</evidence>
<feature type="domain" description="Sigma-54 factor interaction" evidence="6">
    <location>
        <begin position="352"/>
        <end position="579"/>
    </location>
</feature>
<dbReference type="PROSITE" id="PS00676">
    <property type="entry name" value="SIGMA54_INTERACT_2"/>
    <property type="match status" value="1"/>
</dbReference>
<dbReference type="Gene3D" id="1.10.10.60">
    <property type="entry name" value="Homeodomain-like"/>
    <property type="match status" value="1"/>
</dbReference>
<evidence type="ECO:0000313" key="7">
    <source>
        <dbReference type="EMBL" id="TCT23749.1"/>
    </source>
</evidence>
<dbReference type="PROSITE" id="PS50045">
    <property type="entry name" value="SIGMA54_INTERACT_4"/>
    <property type="match status" value="1"/>
</dbReference>